<reference evidence="3 4" key="1">
    <citation type="submission" date="2016-08" db="EMBL/GenBank/DDBJ databases">
        <authorList>
            <person name="Seilhamer J.J."/>
        </authorList>
    </citation>
    <scope>NUCLEOTIDE SEQUENCE [LARGE SCALE GENOMIC DNA]</scope>
    <source>
        <strain evidence="3 4">A37T2</strain>
    </source>
</reference>
<feature type="active site" evidence="1">
    <location>
        <position position="133"/>
    </location>
</feature>
<evidence type="ECO:0000259" key="2">
    <source>
        <dbReference type="PROSITE" id="PS51459"/>
    </source>
</evidence>
<dbReference type="InterPro" id="IPR040198">
    <property type="entry name" value="Fido_containing"/>
</dbReference>
<keyword evidence="4" id="KW-1185">Reference proteome</keyword>
<dbReference type="PROSITE" id="PS51459">
    <property type="entry name" value="FIDO"/>
    <property type="match status" value="1"/>
</dbReference>
<name>A0A1C4D3U9_9BACT</name>
<dbReference type="InterPro" id="IPR013436">
    <property type="entry name" value="Mobile_mystery_prot_B"/>
</dbReference>
<dbReference type="Pfam" id="PF02661">
    <property type="entry name" value="Fic"/>
    <property type="match status" value="1"/>
</dbReference>
<dbReference type="SUPFAM" id="SSF140931">
    <property type="entry name" value="Fic-like"/>
    <property type="match status" value="1"/>
</dbReference>
<dbReference type="STRING" id="1335309.GA0116948_10555"/>
<dbReference type="RefSeq" id="WP_089711269.1">
    <property type="nucleotide sequence ID" value="NZ_FMAR01000005.1"/>
</dbReference>
<evidence type="ECO:0000313" key="4">
    <source>
        <dbReference type="Proteomes" id="UP000242818"/>
    </source>
</evidence>
<dbReference type="AlphaFoldDB" id="A0A1C4D3U9"/>
<dbReference type="PANTHER" id="PTHR13504:SF39">
    <property type="entry name" value="CELL FILAMENTATION PROTEIN"/>
    <property type="match status" value="1"/>
</dbReference>
<dbReference type="InterPro" id="IPR036597">
    <property type="entry name" value="Fido-like_dom_sf"/>
</dbReference>
<dbReference type="InterPro" id="IPR003812">
    <property type="entry name" value="Fido"/>
</dbReference>
<proteinExistence type="predicted"/>
<dbReference type="PANTHER" id="PTHR13504">
    <property type="entry name" value="FIDO DOMAIN-CONTAINING PROTEIN DDB_G0283145"/>
    <property type="match status" value="1"/>
</dbReference>
<evidence type="ECO:0000256" key="1">
    <source>
        <dbReference type="PIRSR" id="PIRSR640198-1"/>
    </source>
</evidence>
<accession>A0A1C4D3U9</accession>
<evidence type="ECO:0000313" key="3">
    <source>
        <dbReference type="EMBL" id="SCC25991.1"/>
    </source>
</evidence>
<dbReference type="EMBL" id="FMAR01000005">
    <property type="protein sequence ID" value="SCC25991.1"/>
    <property type="molecule type" value="Genomic_DNA"/>
</dbReference>
<organism evidence="3 4">
    <name type="scientific">Chitinophaga costaii</name>
    <dbReference type="NCBI Taxonomy" id="1335309"/>
    <lineage>
        <taxon>Bacteria</taxon>
        <taxon>Pseudomonadati</taxon>
        <taxon>Bacteroidota</taxon>
        <taxon>Chitinophagia</taxon>
        <taxon>Chitinophagales</taxon>
        <taxon>Chitinophagaceae</taxon>
        <taxon>Chitinophaga</taxon>
    </lineage>
</organism>
<gene>
    <name evidence="3" type="ORF">GA0116948_10555</name>
</gene>
<feature type="domain" description="Fido" evidence="2">
    <location>
        <begin position="59"/>
        <end position="198"/>
    </location>
</feature>
<dbReference type="OrthoDB" id="9813719at2"/>
<dbReference type="NCBIfam" id="TIGR02613">
    <property type="entry name" value="mob_myst_B"/>
    <property type="match status" value="1"/>
</dbReference>
<dbReference type="Proteomes" id="UP000242818">
    <property type="component" value="Unassembled WGS sequence"/>
</dbReference>
<dbReference type="Gene3D" id="1.10.3290.10">
    <property type="entry name" value="Fido-like domain"/>
    <property type="match status" value="1"/>
</dbReference>
<protein>
    <submittedName>
        <fullName evidence="3">Mobile mystery protein B</fullName>
    </submittedName>
</protein>
<sequence>MGLDLEYQDGQTPLDEDEKEGLKIATIATRGELDEFEQQNIEQAILWTLKRKFKQEAIFTEDFVRNVHKRMYGDIWAWAGDFRKTNKNIGVDKWQIPTDLHHLLADAKYWTEHNTYPPDEIAIRFKHRIVCIHCFPNGNGRHSRLMADIIIEKMFGLTVFTWGAANLVKLGDQRKKYLKALKAADSGDMAPLIIFARS</sequence>